<dbReference type="AlphaFoldDB" id="U2DQE5"/>
<evidence type="ECO:0000256" key="1">
    <source>
        <dbReference type="SAM" id="Coils"/>
    </source>
</evidence>
<name>U2DQE5_9EURY</name>
<reference evidence="3 4" key="2">
    <citation type="journal article" date="2013" name="PLoS ONE">
        <title>INDIGO - INtegrated Data Warehouse of MIcrobial GenOmes with Examples from the Red Sea Extremophiles.</title>
        <authorList>
            <person name="Alam I."/>
            <person name="Antunes A."/>
            <person name="Kamau A.A."/>
            <person name="Ba Alawi W."/>
            <person name="Kalkatawi M."/>
            <person name="Stingl U."/>
            <person name="Bajic V.B."/>
        </authorList>
    </citation>
    <scope>NUCLEOTIDE SEQUENCE [LARGE SCALE GENOMIC DNA]</scope>
    <source>
        <strain evidence="3 4">SARL4B</strain>
    </source>
</reference>
<feature type="region of interest" description="Disordered" evidence="2">
    <location>
        <begin position="307"/>
        <end position="396"/>
    </location>
</feature>
<feature type="compositionally biased region" description="Low complexity" evidence="2">
    <location>
        <begin position="321"/>
        <end position="336"/>
    </location>
</feature>
<dbReference type="eggNOG" id="arCOG07561">
    <property type="taxonomic scope" value="Archaea"/>
</dbReference>
<gene>
    <name evidence="3" type="ORF">HLRTI_000191</name>
</gene>
<protein>
    <submittedName>
        <fullName evidence="3">Uncharacterized protein</fullName>
    </submittedName>
</protein>
<feature type="coiled-coil region" evidence="1">
    <location>
        <begin position="167"/>
        <end position="194"/>
    </location>
</feature>
<dbReference type="OrthoDB" id="253253at2157"/>
<dbReference type="EMBL" id="AFNT02000001">
    <property type="protein sequence ID" value="ERJ07807.1"/>
    <property type="molecule type" value="Genomic_DNA"/>
</dbReference>
<evidence type="ECO:0000313" key="3">
    <source>
        <dbReference type="EMBL" id="ERJ07807.1"/>
    </source>
</evidence>
<dbReference type="GeneID" id="23800178"/>
<organism evidence="3 4">
    <name type="scientific">Halorhabdus tiamatea SARL4B</name>
    <dbReference type="NCBI Taxonomy" id="1033806"/>
    <lineage>
        <taxon>Archaea</taxon>
        <taxon>Methanobacteriati</taxon>
        <taxon>Methanobacteriota</taxon>
        <taxon>Stenosarchaea group</taxon>
        <taxon>Halobacteria</taxon>
        <taxon>Halobacteriales</taxon>
        <taxon>Haloarculaceae</taxon>
        <taxon>Halorhabdus</taxon>
    </lineage>
</organism>
<proteinExistence type="predicted"/>
<dbReference type="Proteomes" id="UP000003861">
    <property type="component" value="Unassembled WGS sequence"/>
</dbReference>
<comment type="caution">
    <text evidence="3">The sequence shown here is derived from an EMBL/GenBank/DDBJ whole genome shotgun (WGS) entry which is preliminary data.</text>
</comment>
<evidence type="ECO:0000313" key="4">
    <source>
        <dbReference type="Proteomes" id="UP000003861"/>
    </source>
</evidence>
<accession>U2DQE5</accession>
<feature type="compositionally biased region" description="Acidic residues" evidence="2">
    <location>
        <begin position="363"/>
        <end position="396"/>
    </location>
</feature>
<keyword evidence="1" id="KW-0175">Coiled coil</keyword>
<evidence type="ECO:0000256" key="2">
    <source>
        <dbReference type="SAM" id="MobiDB-lite"/>
    </source>
</evidence>
<reference evidence="3 4" key="1">
    <citation type="journal article" date="2011" name="J. Bacteriol.">
        <title>Genome sequence of Halorhabdus tiamatea, the first archaeon isolated from a deep-sea anoxic brine lake.</title>
        <authorList>
            <person name="Antunes A."/>
            <person name="Alam I."/>
            <person name="Bajic V.B."/>
            <person name="Stingl U."/>
        </authorList>
    </citation>
    <scope>NUCLEOTIDE SEQUENCE [LARGE SCALE GENOMIC DNA]</scope>
    <source>
        <strain evidence="3 4">SARL4B</strain>
    </source>
</reference>
<sequence length="396" mass="42605">MSASGGRRELFAIVLSILMIVSMLPAGTVSAETVSETAGNTAPADTVPEVSMDGPPVILKAQAMERIENFSAPSNQLEAAKERARSRLNDSFAYYQDQTRIGDQHAFIRDSEVLRALTDFAGTDQDERLDQVVELVTRADNQSARQVIRDAENAFTATEETLGQGRTDSVKAHIDNARRQLDRAEQIRDRAEDRSGAQSIRTTARAVRTYGSAVNQAHTALGMIDGEVGPEVSLTRRTDPIRNGSERAQYTLVGNVTNPTGLDAVNVTTTVNDDRTVDLPLRGDYANATFAKTINLTDRVNTIEITAGESDDGQEADNGKQKGNNGNSGASSGQNQTSTVVLRLDGDGLPDTYEENVTGTDPLDPDSDSSLTDADDSDDGVIDGIEDFDDDNLVAY</sequence>
<dbReference type="RefSeq" id="WP_021029289.1">
    <property type="nucleotide sequence ID" value="NC_021921.1"/>
</dbReference>